<evidence type="ECO:0000313" key="3">
    <source>
        <dbReference type="EMBL" id="SDT19709.1"/>
    </source>
</evidence>
<dbReference type="AlphaFoldDB" id="A0A1H1YEL0"/>
<evidence type="ECO:0000259" key="2">
    <source>
        <dbReference type="Pfam" id="PF10105"/>
    </source>
</evidence>
<feature type="compositionally biased region" description="Basic and acidic residues" evidence="1">
    <location>
        <begin position="255"/>
        <end position="264"/>
    </location>
</feature>
<organism evidence="3 4">
    <name type="scientific">Actinopolymorpha singaporensis</name>
    <dbReference type="NCBI Taxonomy" id="117157"/>
    <lineage>
        <taxon>Bacteria</taxon>
        <taxon>Bacillati</taxon>
        <taxon>Actinomycetota</taxon>
        <taxon>Actinomycetes</taxon>
        <taxon>Propionibacteriales</taxon>
        <taxon>Actinopolymorphaceae</taxon>
        <taxon>Actinopolymorpha</taxon>
    </lineage>
</organism>
<feature type="region of interest" description="Disordered" evidence="1">
    <location>
        <begin position="228"/>
        <end position="264"/>
    </location>
</feature>
<dbReference type="OrthoDB" id="9780488at2"/>
<evidence type="ECO:0000313" key="4">
    <source>
        <dbReference type="Proteomes" id="UP000198983"/>
    </source>
</evidence>
<feature type="domain" description="DUF2344" evidence="2">
    <location>
        <begin position="18"/>
        <end position="214"/>
    </location>
</feature>
<dbReference type="STRING" id="117157.SAMN04489717_5441"/>
<name>A0A1H1YEL0_9ACTN</name>
<evidence type="ECO:0000256" key="1">
    <source>
        <dbReference type="SAM" id="MobiDB-lite"/>
    </source>
</evidence>
<dbReference type="NCBIfam" id="TIGR03936">
    <property type="entry name" value="sam_1_link_chp"/>
    <property type="match status" value="1"/>
</dbReference>
<dbReference type="EMBL" id="LT629732">
    <property type="protein sequence ID" value="SDT19709.1"/>
    <property type="molecule type" value="Genomic_DNA"/>
</dbReference>
<dbReference type="Proteomes" id="UP000198983">
    <property type="component" value="Chromosome I"/>
</dbReference>
<protein>
    <submittedName>
        <fullName evidence="3">Radical SAM-linked protein</fullName>
    </submittedName>
</protein>
<dbReference type="InterPro" id="IPR018768">
    <property type="entry name" value="DUF2344"/>
</dbReference>
<reference evidence="3 4" key="1">
    <citation type="submission" date="2016-10" db="EMBL/GenBank/DDBJ databases">
        <authorList>
            <person name="de Groot N.N."/>
        </authorList>
    </citation>
    <scope>NUCLEOTIDE SEQUENCE [LARGE SCALE GENOMIC DNA]</scope>
    <source>
        <strain evidence="3 4">DSM 22024</strain>
    </source>
</reference>
<gene>
    <name evidence="3" type="ORF">SAMN04489717_5441</name>
</gene>
<dbReference type="RefSeq" id="WP_092656336.1">
    <property type="nucleotide sequence ID" value="NZ_LT629732.1"/>
</dbReference>
<dbReference type="Pfam" id="PF10105">
    <property type="entry name" value="DUF2344"/>
    <property type="match status" value="1"/>
</dbReference>
<accession>A0A1H1YEL0</accession>
<keyword evidence="4" id="KW-1185">Reference proteome</keyword>
<sequence>MSRTPKPPDRNTPPTVQRLRFRYAKRGRLRFTSHRDFQRALERAVRRAGVPIAYSAGFSPHPKISYAGAAPTGAASEAEYAELGVAVRCDPQALRVGLDSALPDGLDVLEVVEAGPGALADRLQASFWEIACPVDAAGDLDMAVEAFLARDVVEVERLTKNGPRVFDIRDAVRRLELTRPEPAAGAPSGGTTDLSSPCAILQVVVRHGTPAVRPDDVLAGLRLASGLELPPPHRMTRRSQGPWDEESGTVGDPLAPDRDASVTS</sequence>
<proteinExistence type="predicted"/>